<name>A0A1Y3E8S9_9BILA</name>
<proteinExistence type="predicted"/>
<gene>
    <name evidence="1" type="ORF">D917_04234</name>
</gene>
<evidence type="ECO:0000313" key="1">
    <source>
        <dbReference type="EMBL" id="OUC40246.1"/>
    </source>
</evidence>
<dbReference type="EMBL" id="LVZM01023135">
    <property type="protein sequence ID" value="OUC40246.1"/>
    <property type="molecule type" value="Genomic_DNA"/>
</dbReference>
<organism evidence="1 2">
    <name type="scientific">Trichinella nativa</name>
    <dbReference type="NCBI Taxonomy" id="6335"/>
    <lineage>
        <taxon>Eukaryota</taxon>
        <taxon>Metazoa</taxon>
        <taxon>Ecdysozoa</taxon>
        <taxon>Nematoda</taxon>
        <taxon>Enoplea</taxon>
        <taxon>Dorylaimia</taxon>
        <taxon>Trichinellida</taxon>
        <taxon>Trichinellidae</taxon>
        <taxon>Trichinella</taxon>
    </lineage>
</organism>
<reference evidence="1 2" key="1">
    <citation type="submission" date="2015-04" db="EMBL/GenBank/DDBJ databases">
        <title>Draft genome of the roundworm Trichinella nativa.</title>
        <authorList>
            <person name="Mitreva M."/>
        </authorList>
    </citation>
    <scope>NUCLEOTIDE SEQUENCE [LARGE SCALE GENOMIC DNA]</scope>
    <source>
        <strain evidence="1 2">ISS45</strain>
    </source>
</reference>
<dbReference type="AlphaFoldDB" id="A0A1Y3E8S9"/>
<sequence>MRLIRTDFLLNAAHQFLPCCYKLVEIIVMMKQKLFRLSICNCNYCYNPKLYITTAVHYGIKLIFILPKRMSCLFNSITLIFHLMIAASRNDEQVCSLIEKILHCSSSYAVQHQAQLTDPLNVWLLCRRLFCTSSDRFSITSIIHPLQFNVVRLYLLQQYGNVV</sequence>
<dbReference type="Proteomes" id="UP000243006">
    <property type="component" value="Unassembled WGS sequence"/>
</dbReference>
<evidence type="ECO:0000313" key="2">
    <source>
        <dbReference type="Proteomes" id="UP000243006"/>
    </source>
</evidence>
<comment type="caution">
    <text evidence="1">The sequence shown here is derived from an EMBL/GenBank/DDBJ whole genome shotgun (WGS) entry which is preliminary data.</text>
</comment>
<accession>A0A1Y3E8S9</accession>
<protein>
    <submittedName>
        <fullName evidence="1">Uncharacterized protein</fullName>
    </submittedName>
</protein>